<dbReference type="SUPFAM" id="SSF49464">
    <property type="entry name" value="Carboxypeptidase regulatory domain-like"/>
    <property type="match status" value="1"/>
</dbReference>
<proteinExistence type="predicted"/>
<organism evidence="1 2">
    <name type="scientific">Candidatus Colwellbacteria bacterium RIFCSPLOWO2_12_FULL_46_17</name>
    <dbReference type="NCBI Taxonomy" id="1797695"/>
    <lineage>
        <taxon>Bacteria</taxon>
        <taxon>Candidatus Colwelliibacteriota</taxon>
    </lineage>
</organism>
<dbReference type="EMBL" id="MHJD01000012">
    <property type="protein sequence ID" value="OGY62523.1"/>
    <property type="molecule type" value="Genomic_DNA"/>
</dbReference>
<dbReference type="Proteomes" id="UP000177801">
    <property type="component" value="Unassembled WGS sequence"/>
</dbReference>
<evidence type="ECO:0000313" key="2">
    <source>
        <dbReference type="Proteomes" id="UP000177801"/>
    </source>
</evidence>
<sequence>MADRNRSNPDRSAKTYLRVTTEEPSNEGGVWRITTTALASKSGRTLDGQEIQFFLDGSRYGSAVRTDADGRAQQTIEVPLGARRASVEAQAIGQPWVARDTVVFSTTPPVRSHSFEVHLIGGASGEYRIAGMVRTESEIPIKGARVRILNAADGKIVQTLRTDADGGFMLTKRVPDGEVLELEVWVSGLHAPNNPTPLRLVGAGYRSASGEVLSRTEPRFDLVGSFRRGRNKVGGTDHGTR</sequence>
<dbReference type="AlphaFoldDB" id="A0A1G1ZD23"/>
<accession>A0A1G1ZD23</accession>
<evidence type="ECO:0000313" key="1">
    <source>
        <dbReference type="EMBL" id="OGY62523.1"/>
    </source>
</evidence>
<evidence type="ECO:0008006" key="3">
    <source>
        <dbReference type="Google" id="ProtNLM"/>
    </source>
</evidence>
<comment type="caution">
    <text evidence="1">The sequence shown here is derived from an EMBL/GenBank/DDBJ whole genome shotgun (WGS) entry which is preliminary data.</text>
</comment>
<protein>
    <recommendedName>
        <fullName evidence="3">Carboxypeptidase regulatory-like domain-containing protein</fullName>
    </recommendedName>
</protein>
<reference evidence="1 2" key="1">
    <citation type="journal article" date="2016" name="Nat. Commun.">
        <title>Thousands of microbial genomes shed light on interconnected biogeochemical processes in an aquifer system.</title>
        <authorList>
            <person name="Anantharaman K."/>
            <person name="Brown C.T."/>
            <person name="Hug L.A."/>
            <person name="Sharon I."/>
            <person name="Castelle C.J."/>
            <person name="Probst A.J."/>
            <person name="Thomas B.C."/>
            <person name="Singh A."/>
            <person name="Wilkins M.J."/>
            <person name="Karaoz U."/>
            <person name="Brodie E.L."/>
            <person name="Williams K.H."/>
            <person name="Hubbard S.S."/>
            <person name="Banfield J.F."/>
        </authorList>
    </citation>
    <scope>NUCLEOTIDE SEQUENCE [LARGE SCALE GENOMIC DNA]</scope>
</reference>
<gene>
    <name evidence="1" type="ORF">A3G58_01510</name>
</gene>
<dbReference type="InterPro" id="IPR008969">
    <property type="entry name" value="CarboxyPept-like_regulatory"/>
</dbReference>
<name>A0A1G1ZD23_9BACT</name>